<dbReference type="VEuPathDB" id="CryptoDB:CHUDEA2_new_07"/>
<dbReference type="EMBL" id="LN877948">
    <property type="protein sequence ID" value="CUV04786.1"/>
    <property type="molecule type" value="Genomic_DNA"/>
</dbReference>
<evidence type="ECO:0000313" key="3">
    <source>
        <dbReference type="EMBL" id="PPS93226.1"/>
    </source>
</evidence>
<evidence type="ECO:0000313" key="4">
    <source>
        <dbReference type="Proteomes" id="UP001429100"/>
    </source>
</evidence>
<name>A0A0S4TC30_CRYHO</name>
<dbReference type="VEuPathDB" id="CryptoDB:Chro.20439"/>
<dbReference type="VEuPathDB" id="CryptoDB:ChTU502y2012_303g0245"/>
<organism evidence="2">
    <name type="scientific">Cryptosporidium hominis</name>
    <dbReference type="NCBI Taxonomy" id="237895"/>
    <lineage>
        <taxon>Eukaryota</taxon>
        <taxon>Sar</taxon>
        <taxon>Alveolata</taxon>
        <taxon>Apicomplexa</taxon>
        <taxon>Conoidasida</taxon>
        <taxon>Coccidia</taxon>
        <taxon>Eucoccidiorida</taxon>
        <taxon>Eimeriorina</taxon>
        <taxon>Cryptosporidiidae</taxon>
        <taxon>Cryptosporidium</taxon>
    </lineage>
</organism>
<dbReference type="OrthoDB" id="341446at2759"/>
<accession>A0A0S4TC30</accession>
<dbReference type="VEuPathDB" id="CryptoDB:Chro.20438"/>
<reference evidence="2" key="2">
    <citation type="submission" date="2015-08" db="EMBL/GenBank/DDBJ databases">
        <authorList>
            <person name="Babu N.S."/>
            <person name="Beckwith C.J."/>
            <person name="Beseler K.G."/>
            <person name="Brison A."/>
            <person name="Carone J.V."/>
            <person name="Caskin T.P."/>
            <person name="Diamond M."/>
            <person name="Durham M.E."/>
            <person name="Foxe J.M."/>
            <person name="Go M."/>
            <person name="Henderson B.A."/>
            <person name="Jones I.B."/>
            <person name="McGettigan J.A."/>
            <person name="Micheletti S.J."/>
            <person name="Nasrallah M.E."/>
            <person name="Ortiz D."/>
            <person name="Piller C.R."/>
            <person name="Privatt S.R."/>
            <person name="Schneider S.L."/>
            <person name="Sharp S."/>
            <person name="Smith T.C."/>
            <person name="Stanton J.D."/>
            <person name="Ullery H.E."/>
            <person name="Wilson R.J."/>
            <person name="Serrano M.G."/>
            <person name="Buck G."/>
            <person name="Lee V."/>
            <person name="Wang Y."/>
            <person name="Carvalho R."/>
            <person name="Voegtly L."/>
            <person name="Shi R."/>
            <person name="Duckworth R."/>
            <person name="Johnson A."/>
            <person name="Loviza R."/>
            <person name="Walstead R."/>
            <person name="Shah Z."/>
            <person name="Kiflezghi M."/>
            <person name="Wade K."/>
            <person name="Ball S.L."/>
            <person name="Bradley K.W."/>
            <person name="Asai D.J."/>
            <person name="Bowman C.A."/>
            <person name="Russell D.A."/>
            <person name="Pope W.H."/>
            <person name="Jacobs-Sera D."/>
            <person name="Hendrix R.W."/>
            <person name="Hatfull G.F."/>
        </authorList>
    </citation>
    <scope>NUCLEOTIDE SEQUENCE [LARGE SCALE GENOMIC DNA]</scope>
</reference>
<gene>
    <name evidence="2" type="ORF">CHUDEA2_new_07</name>
    <name evidence="3" type="ORF">GY17_00003750</name>
</gene>
<dbReference type="Proteomes" id="UP000199752">
    <property type="component" value="Chromosome 2"/>
</dbReference>
<evidence type="ECO:0000256" key="1">
    <source>
        <dbReference type="SAM" id="Coils"/>
    </source>
</evidence>
<sequence>MDESSIHLPVINTWNKQMEKVKLFIKQNSNIDFDDIERKFLILQKEMTDEIKGMLFANYKNIDFAQQKDCPKMNRLITENRLLLNQLKEIGKELLLKSEQIQEKNAMIDKYQKEIRKLELEQTVNKIQENMDKDQNLELVSKLENQVFALNQKLNIIRDTVNN</sequence>
<dbReference type="AlphaFoldDB" id="A0A0S4TC30"/>
<feature type="coiled-coil region" evidence="1">
    <location>
        <begin position="73"/>
        <end position="160"/>
    </location>
</feature>
<dbReference type="EMBL" id="JTAI01000043">
    <property type="protein sequence ID" value="PPS93226.1"/>
    <property type="molecule type" value="Genomic_DNA"/>
</dbReference>
<keyword evidence="1" id="KW-0175">Coiled coil</keyword>
<reference evidence="3 4" key="1">
    <citation type="submission" date="2014-11" db="EMBL/GenBank/DDBJ databases">
        <title>Comparative genomic analysis of Cryptosporidium hominis reveals occurrence of genetic recombination in virulent subtypes.</title>
        <authorList>
            <person name="Guo Y."/>
            <person name="Tang K."/>
            <person name="Frace M."/>
            <person name="Li N."/>
            <person name="Roellig D.M."/>
            <person name="Sammons S."/>
            <person name="Knipe K."/>
            <person name="Rowe L."/>
            <person name="Feng Y."/>
            <person name="Xiao L."/>
        </authorList>
    </citation>
    <scope>NUCLEOTIDE SEQUENCE [LARGE SCALE GENOMIC DNA]</scope>
    <source>
        <strain evidence="3">30976</strain>
    </source>
</reference>
<proteinExistence type="predicted"/>
<keyword evidence="4" id="KW-1185">Reference proteome</keyword>
<dbReference type="Proteomes" id="UP001429100">
    <property type="component" value="Unassembled WGS sequence"/>
</dbReference>
<dbReference type="VEuPathDB" id="CryptoDB:GY17_00003750"/>
<evidence type="ECO:0000313" key="2">
    <source>
        <dbReference type="EMBL" id="CUV04786.1"/>
    </source>
</evidence>
<reference evidence="3 4" key="3">
    <citation type="submission" date="2017-10" db="EMBL/GenBank/DDBJ databases">
        <title>Consistent, comparative and evidence-based genome annotation and re-annotation for the closely-related species, Cryptosporidium parvum, C. hominis and C. tyzzeri.</title>
        <authorList>
            <person name="Baptista R.P."/>
            <person name="Li Y."/>
            <person name="Sateriale A."/>
            <person name="Striepen B."/>
            <person name="Kissinger J.C."/>
        </authorList>
    </citation>
    <scope>NUCLEOTIDE SEQUENCE [LARGE SCALE GENOMIC DNA]</scope>
    <source>
        <strain evidence="3">30976</strain>
    </source>
</reference>
<protein>
    <submittedName>
        <fullName evidence="2">Uncharacterized protein</fullName>
    </submittedName>
</protein>